<evidence type="ECO:0000313" key="2">
    <source>
        <dbReference type="Proteomes" id="UP000011511"/>
    </source>
</evidence>
<dbReference type="PATRIC" id="fig|1227494.3.peg.337"/>
<dbReference type="Proteomes" id="UP000011511">
    <property type="component" value="Unassembled WGS sequence"/>
</dbReference>
<sequence>MTLSFWSAVASTVTRFGRFRVPTATPLEPMPPTVCGHGLSLGAMASAERKPIYNRTGFVGTNAPH</sequence>
<gene>
    <name evidence="1" type="ORF">C485_01725</name>
</gene>
<protein>
    <submittedName>
        <fullName evidence="1">Uncharacterized protein</fullName>
    </submittedName>
</protein>
<reference evidence="1 2" key="1">
    <citation type="journal article" date="2014" name="PLoS Genet.">
        <title>Phylogenetically driven sequencing of extremely halophilic archaea reveals strategies for static and dynamic osmo-response.</title>
        <authorList>
            <person name="Becker E.A."/>
            <person name="Seitzer P.M."/>
            <person name="Tritt A."/>
            <person name="Larsen D."/>
            <person name="Krusor M."/>
            <person name="Yao A.I."/>
            <person name="Wu D."/>
            <person name="Madern D."/>
            <person name="Eisen J.A."/>
            <person name="Darling A.E."/>
            <person name="Facciotti M.T."/>
        </authorList>
    </citation>
    <scope>NUCLEOTIDE SEQUENCE [LARGE SCALE GENOMIC DNA]</scope>
    <source>
        <strain evidence="1 2">JCM 12890</strain>
    </source>
</reference>
<comment type="caution">
    <text evidence="1">The sequence shown here is derived from an EMBL/GenBank/DDBJ whole genome shotgun (WGS) entry which is preliminary data.</text>
</comment>
<name>L9ZYY3_NATA2</name>
<dbReference type="EMBL" id="AOIK01000004">
    <property type="protein sequence ID" value="ELY91514.1"/>
    <property type="molecule type" value="Genomic_DNA"/>
</dbReference>
<organism evidence="1 2">
    <name type="scientific">Natrinema altunense (strain JCM 12890 / CGMCC 1.3731 / AJ2)</name>
    <dbReference type="NCBI Taxonomy" id="1227494"/>
    <lineage>
        <taxon>Archaea</taxon>
        <taxon>Methanobacteriati</taxon>
        <taxon>Methanobacteriota</taxon>
        <taxon>Stenosarchaea group</taxon>
        <taxon>Halobacteria</taxon>
        <taxon>Halobacteriales</taxon>
        <taxon>Natrialbaceae</taxon>
        <taxon>Natrinema</taxon>
    </lineage>
</organism>
<dbReference type="AlphaFoldDB" id="L9ZYY3"/>
<proteinExistence type="predicted"/>
<evidence type="ECO:0000313" key="1">
    <source>
        <dbReference type="EMBL" id="ELY91514.1"/>
    </source>
</evidence>
<keyword evidence="2" id="KW-1185">Reference proteome</keyword>
<accession>L9ZYY3</accession>